<dbReference type="Proteomes" id="UP000650467">
    <property type="component" value="Unassembled WGS sequence"/>
</dbReference>
<feature type="region of interest" description="Disordered" evidence="2">
    <location>
        <begin position="255"/>
        <end position="299"/>
    </location>
</feature>
<organism evidence="4 5">
    <name type="scientific">Chlamydomonas incerta</name>
    <dbReference type="NCBI Taxonomy" id="51695"/>
    <lineage>
        <taxon>Eukaryota</taxon>
        <taxon>Viridiplantae</taxon>
        <taxon>Chlorophyta</taxon>
        <taxon>core chlorophytes</taxon>
        <taxon>Chlorophyceae</taxon>
        <taxon>CS clade</taxon>
        <taxon>Chlamydomonadales</taxon>
        <taxon>Chlamydomonadaceae</taxon>
        <taxon>Chlamydomonas</taxon>
    </lineage>
</organism>
<evidence type="ECO:0000313" key="5">
    <source>
        <dbReference type="Proteomes" id="UP000650467"/>
    </source>
</evidence>
<reference evidence="4" key="1">
    <citation type="journal article" date="2020" name="bioRxiv">
        <title>Comparative genomics of Chlamydomonas.</title>
        <authorList>
            <person name="Craig R.J."/>
            <person name="Hasan A.R."/>
            <person name="Ness R.W."/>
            <person name="Keightley P.D."/>
        </authorList>
    </citation>
    <scope>NUCLEOTIDE SEQUENCE</scope>
    <source>
        <strain evidence="4">SAG 7.73</strain>
    </source>
</reference>
<keyword evidence="1" id="KW-0863">Zinc-finger</keyword>
<sequence>MKGRDAAAAAGAAGAAQPAGSNLDEERRQQILHNLQTMLALGLLHDPAELQQLAAGPQLLEPRHATKAAYQDGGVAEEEAEAEPSVQTPQQRRPARTSRGPKRALQADDDEGEVGQDAGKDAEEAEARKRAAQQQKQAKKLLELEVEGLVEFDEDSAIFNVCGSTGNIYTVTLSDAKSNCTCPDHRFRRRDCKHIKLVRAKLQIQRQPGNWFEAVQRLSAGGTGGGGGSVAGRLDAAAAAAVVEEAAAAAAAAEAAAAEDADAQQGAPNEAALGGGGGGRGRARGRAQQPKAGPSKRRR</sequence>
<name>A0A835SL64_CHLIN</name>
<feature type="compositionally biased region" description="Basic residues" evidence="2">
    <location>
        <begin position="93"/>
        <end position="102"/>
    </location>
</feature>
<gene>
    <name evidence="4" type="ORF">HXX76_012230</name>
</gene>
<evidence type="ECO:0000259" key="3">
    <source>
        <dbReference type="PROSITE" id="PS50966"/>
    </source>
</evidence>
<dbReference type="PROSITE" id="PS50966">
    <property type="entry name" value="ZF_SWIM"/>
    <property type="match status" value="1"/>
</dbReference>
<dbReference type="EMBL" id="JAEHOC010000039">
    <property type="protein sequence ID" value="KAG2427576.1"/>
    <property type="molecule type" value="Genomic_DNA"/>
</dbReference>
<dbReference type="GO" id="GO:0008270">
    <property type="term" value="F:zinc ion binding"/>
    <property type="evidence" value="ECO:0007669"/>
    <property type="project" value="UniProtKB-KW"/>
</dbReference>
<evidence type="ECO:0000313" key="4">
    <source>
        <dbReference type="EMBL" id="KAG2427576.1"/>
    </source>
</evidence>
<proteinExistence type="predicted"/>
<evidence type="ECO:0000256" key="2">
    <source>
        <dbReference type="SAM" id="MobiDB-lite"/>
    </source>
</evidence>
<keyword evidence="1" id="KW-0479">Metal-binding</keyword>
<protein>
    <recommendedName>
        <fullName evidence="3">SWIM-type domain-containing protein</fullName>
    </recommendedName>
</protein>
<comment type="caution">
    <text evidence="4">The sequence shown here is derived from an EMBL/GenBank/DDBJ whole genome shotgun (WGS) entry which is preliminary data.</text>
</comment>
<feature type="compositionally biased region" description="Basic and acidic residues" evidence="2">
    <location>
        <begin position="118"/>
        <end position="129"/>
    </location>
</feature>
<feature type="region of interest" description="Disordered" evidence="2">
    <location>
        <begin position="1"/>
        <end position="28"/>
    </location>
</feature>
<feature type="compositionally biased region" description="Low complexity" evidence="2">
    <location>
        <begin position="1"/>
        <end position="16"/>
    </location>
</feature>
<accession>A0A835SL64</accession>
<dbReference type="Pfam" id="PF04434">
    <property type="entry name" value="SWIM"/>
    <property type="match status" value="1"/>
</dbReference>
<feature type="region of interest" description="Disordered" evidence="2">
    <location>
        <begin position="68"/>
        <end position="131"/>
    </location>
</feature>
<dbReference type="AlphaFoldDB" id="A0A835SL64"/>
<evidence type="ECO:0000256" key="1">
    <source>
        <dbReference type="PROSITE-ProRule" id="PRU00325"/>
    </source>
</evidence>
<feature type="domain" description="SWIM-type" evidence="3">
    <location>
        <begin position="169"/>
        <end position="203"/>
    </location>
</feature>
<dbReference type="OrthoDB" id="2122982at2759"/>
<keyword evidence="5" id="KW-1185">Reference proteome</keyword>
<dbReference type="InterPro" id="IPR007527">
    <property type="entry name" value="Znf_SWIM"/>
</dbReference>
<keyword evidence="1" id="KW-0862">Zinc</keyword>